<keyword evidence="1" id="KW-0812">Transmembrane</keyword>
<evidence type="ECO:0000256" key="1">
    <source>
        <dbReference type="SAM" id="Phobius"/>
    </source>
</evidence>
<dbReference type="EMBL" id="BAAAZG010000062">
    <property type="protein sequence ID" value="GAA4101284.1"/>
    <property type="molecule type" value="Genomic_DNA"/>
</dbReference>
<reference evidence="3" key="1">
    <citation type="journal article" date="2019" name="Int. J. Syst. Evol. Microbiol.">
        <title>The Global Catalogue of Microorganisms (GCM) 10K type strain sequencing project: providing services to taxonomists for standard genome sequencing and annotation.</title>
        <authorList>
            <consortium name="The Broad Institute Genomics Platform"/>
            <consortium name="The Broad Institute Genome Sequencing Center for Infectious Disease"/>
            <person name="Wu L."/>
            <person name="Ma J."/>
        </authorList>
    </citation>
    <scope>NUCLEOTIDE SEQUENCE [LARGE SCALE GENOMIC DNA]</scope>
    <source>
        <strain evidence="3">JCM 16702</strain>
    </source>
</reference>
<organism evidence="2 3">
    <name type="scientific">Actinomadura miaoliensis</name>
    <dbReference type="NCBI Taxonomy" id="430685"/>
    <lineage>
        <taxon>Bacteria</taxon>
        <taxon>Bacillati</taxon>
        <taxon>Actinomycetota</taxon>
        <taxon>Actinomycetes</taxon>
        <taxon>Streptosporangiales</taxon>
        <taxon>Thermomonosporaceae</taxon>
        <taxon>Actinomadura</taxon>
    </lineage>
</organism>
<feature type="transmembrane region" description="Helical" evidence="1">
    <location>
        <begin position="24"/>
        <end position="46"/>
    </location>
</feature>
<feature type="transmembrane region" description="Helical" evidence="1">
    <location>
        <begin position="257"/>
        <end position="278"/>
    </location>
</feature>
<keyword evidence="3" id="KW-1185">Reference proteome</keyword>
<feature type="transmembrane region" description="Helical" evidence="1">
    <location>
        <begin position="66"/>
        <end position="84"/>
    </location>
</feature>
<keyword evidence="1" id="KW-1133">Transmembrane helix</keyword>
<protein>
    <submittedName>
        <fullName evidence="2">Uncharacterized protein</fullName>
    </submittedName>
</protein>
<feature type="transmembrane region" description="Helical" evidence="1">
    <location>
        <begin position="227"/>
        <end position="250"/>
    </location>
</feature>
<feature type="transmembrane region" description="Helical" evidence="1">
    <location>
        <begin position="154"/>
        <end position="174"/>
    </location>
</feature>
<feature type="transmembrane region" description="Helical" evidence="1">
    <location>
        <begin position="109"/>
        <end position="134"/>
    </location>
</feature>
<sequence>MPTTTPRQDSPPTLRPRDRRRRRVIVITLLGWVAANAVALAAAGRALPFDWPGVGDRSAAGQVLDADLRALEALLIIALAYALTRRRAVPVPELAARAPGRRAALRETLLLLAYGACGLLGGFVLARAFGWHPFGFHLAGSVFGTHEHVAPAEALTWACYNAAVYGVVPLLWFGRRHPAAALNLTSRDRRADARLVAVVLLVESVVQFAALRPAIVGLDGAQLALGVPLTFALFLLGAVLPAMVFIYCLLVPRFLRLTGSVAATVVLGGLTYAAMHLWDAWTVFDSPGHAALSIVFLLFTYVPPGMVKTTLTVRTGNAWVHVWAYHALVPHTLVDTPHVTHVFGIR</sequence>
<dbReference type="RefSeq" id="WP_344957796.1">
    <property type="nucleotide sequence ID" value="NZ_BAAAZG010000062.1"/>
</dbReference>
<comment type="caution">
    <text evidence="2">The sequence shown here is derived from an EMBL/GenBank/DDBJ whole genome shotgun (WGS) entry which is preliminary data.</text>
</comment>
<evidence type="ECO:0000313" key="2">
    <source>
        <dbReference type="EMBL" id="GAA4101284.1"/>
    </source>
</evidence>
<proteinExistence type="predicted"/>
<feature type="transmembrane region" description="Helical" evidence="1">
    <location>
        <begin position="290"/>
        <end position="307"/>
    </location>
</feature>
<gene>
    <name evidence="2" type="ORF">GCM10022214_78680</name>
</gene>
<keyword evidence="1" id="KW-0472">Membrane</keyword>
<dbReference type="Proteomes" id="UP001500683">
    <property type="component" value="Unassembled WGS sequence"/>
</dbReference>
<evidence type="ECO:0000313" key="3">
    <source>
        <dbReference type="Proteomes" id="UP001500683"/>
    </source>
</evidence>
<feature type="transmembrane region" description="Helical" evidence="1">
    <location>
        <begin position="195"/>
        <end position="215"/>
    </location>
</feature>
<accession>A0ABP7X0J0</accession>
<name>A0ABP7X0J0_9ACTN</name>